<feature type="region of interest" description="Disordered" evidence="1">
    <location>
        <begin position="361"/>
        <end position="384"/>
    </location>
</feature>
<organism evidence="3 4">
    <name type="scientific">Cryptosporangium minutisporangium</name>
    <dbReference type="NCBI Taxonomy" id="113569"/>
    <lineage>
        <taxon>Bacteria</taxon>
        <taxon>Bacillati</taxon>
        <taxon>Actinomycetota</taxon>
        <taxon>Actinomycetes</taxon>
        <taxon>Cryptosporangiales</taxon>
        <taxon>Cryptosporangiaceae</taxon>
        <taxon>Cryptosporangium</taxon>
    </lineage>
</organism>
<dbReference type="RefSeq" id="WP_345731923.1">
    <property type="nucleotide sequence ID" value="NZ_BAAAYN010000044.1"/>
</dbReference>
<dbReference type="CDD" id="cd14728">
    <property type="entry name" value="Ere-like"/>
    <property type="match status" value="1"/>
</dbReference>
<dbReference type="PANTHER" id="PTHR31299:SF0">
    <property type="entry name" value="ESTERASE, PUTATIVE (AFU_ORTHOLOGUE AFUA_1G05850)-RELATED"/>
    <property type="match status" value="1"/>
</dbReference>
<evidence type="ECO:0000313" key="4">
    <source>
        <dbReference type="Proteomes" id="UP001501676"/>
    </source>
</evidence>
<dbReference type="InterPro" id="IPR045676">
    <property type="entry name" value="DUF6194"/>
</dbReference>
<dbReference type="InterPro" id="IPR052036">
    <property type="entry name" value="Hydrolase/PRTase-associated"/>
</dbReference>
<comment type="caution">
    <text evidence="3">The sequence shown here is derived from an EMBL/GenBank/DDBJ whole genome shotgun (WGS) entry which is preliminary data.</text>
</comment>
<accession>A0ABP6T7D4</accession>
<dbReference type="SUPFAM" id="SSF159501">
    <property type="entry name" value="EreA/ChaN-like"/>
    <property type="match status" value="1"/>
</dbReference>
<evidence type="ECO:0000259" key="2">
    <source>
        <dbReference type="Pfam" id="PF19694"/>
    </source>
</evidence>
<sequence length="535" mass="58573">MDTALEALLDNDPTVLAVGEPTHGELAFPRWRNRLFAELVERGFRSIALETDRVAALDVDAYVRGDVESLARDGFSHNFGQLAPNRELVEWMREYNTSHDEHLTFYGFDAPLELTSAPSPRRHLQELCAYVAPERWAELDALLGDDEPWDEVLDASRSLGTSAQAGALRVAADDLMTALYASAPRLVAASSVVAWRRAQAYGVAALSLLRYHAQAAVGGPDRTSRMAGVRDACMAKNLLDIRSFEQHRGPTLVFAHNRHVQRYGSRLLLGGAELEWNSAGSIVSTLLGDRYAVVTGSLGEAPTGTYEGALDALGEGLFDVTRVREVTQGLKPRDDVSPAQGYLPLAAEDLEHTDFVLHLPPAPRPAGDEPREEGAVPPGPSAKDAAAQMSLLPHVTTVVADEAGGAPESNWGNYFFLIDDDRMRPFASIVIRNMPGFDEESQLDRQGVYRLNLNVGREEFERLFGFPPREFEARRGEFDFAALDEVIPNPIYGAQGWVSVLNPNRTLSDVIGLVEIARRNAVARHQRRATAAGGS</sequence>
<dbReference type="Gene3D" id="3.30.1870.10">
    <property type="entry name" value="EreA-like, domain 2"/>
    <property type="match status" value="1"/>
</dbReference>
<gene>
    <name evidence="3" type="ORF">GCM10020369_63480</name>
</gene>
<feature type="domain" description="DUF6194" evidence="2">
    <location>
        <begin position="389"/>
        <end position="529"/>
    </location>
</feature>
<dbReference type="PANTHER" id="PTHR31299">
    <property type="entry name" value="ESTERASE, PUTATIVE (AFU_ORTHOLOGUE AFUA_1G05850)-RELATED"/>
    <property type="match status" value="1"/>
</dbReference>
<protein>
    <recommendedName>
        <fullName evidence="2">DUF6194 domain-containing protein</fullName>
    </recommendedName>
</protein>
<dbReference type="EMBL" id="BAAAYN010000044">
    <property type="protein sequence ID" value="GAA3394360.1"/>
    <property type="molecule type" value="Genomic_DNA"/>
</dbReference>
<dbReference type="Pfam" id="PF19694">
    <property type="entry name" value="DUF6194"/>
    <property type="match status" value="1"/>
</dbReference>
<name>A0ABP6T7D4_9ACTN</name>
<dbReference type="InterPro" id="IPR007815">
    <property type="entry name" value="Emycin_Estase"/>
</dbReference>
<evidence type="ECO:0000313" key="3">
    <source>
        <dbReference type="EMBL" id="GAA3394360.1"/>
    </source>
</evidence>
<dbReference type="Proteomes" id="UP001501676">
    <property type="component" value="Unassembled WGS sequence"/>
</dbReference>
<dbReference type="Pfam" id="PF05139">
    <property type="entry name" value="Erythro_esteras"/>
    <property type="match status" value="1"/>
</dbReference>
<evidence type="ECO:0000256" key="1">
    <source>
        <dbReference type="SAM" id="MobiDB-lite"/>
    </source>
</evidence>
<keyword evidence="4" id="KW-1185">Reference proteome</keyword>
<proteinExistence type="predicted"/>
<reference evidence="4" key="1">
    <citation type="journal article" date="2019" name="Int. J. Syst. Evol. Microbiol.">
        <title>The Global Catalogue of Microorganisms (GCM) 10K type strain sequencing project: providing services to taxonomists for standard genome sequencing and annotation.</title>
        <authorList>
            <consortium name="The Broad Institute Genomics Platform"/>
            <consortium name="The Broad Institute Genome Sequencing Center for Infectious Disease"/>
            <person name="Wu L."/>
            <person name="Ma J."/>
        </authorList>
    </citation>
    <scope>NUCLEOTIDE SEQUENCE [LARGE SCALE GENOMIC DNA]</scope>
    <source>
        <strain evidence="4">JCM 9458</strain>
    </source>
</reference>